<dbReference type="HOGENOM" id="CLU_821333_0_0_1"/>
<dbReference type="GeneID" id="13292503"/>
<accession>E5AAM9</accession>
<dbReference type="eggNOG" id="ENOG502TDY8">
    <property type="taxonomic scope" value="Eukaryota"/>
</dbReference>
<evidence type="ECO:0000313" key="2">
    <source>
        <dbReference type="EMBL" id="CBY00720.1"/>
    </source>
</evidence>
<evidence type="ECO:0000256" key="1">
    <source>
        <dbReference type="SAM" id="MobiDB-lite"/>
    </source>
</evidence>
<feature type="region of interest" description="Disordered" evidence="1">
    <location>
        <begin position="63"/>
        <end position="86"/>
    </location>
</feature>
<protein>
    <submittedName>
        <fullName evidence="2">Uncharacterized protein</fullName>
    </submittedName>
</protein>
<name>E5AAM9_LEPMJ</name>
<dbReference type="OrthoDB" id="3784214at2759"/>
<evidence type="ECO:0000313" key="3">
    <source>
        <dbReference type="Proteomes" id="UP000002668"/>
    </source>
</evidence>
<dbReference type="EMBL" id="FP929138">
    <property type="protein sequence ID" value="CBY00720.1"/>
    <property type="molecule type" value="Genomic_DNA"/>
</dbReference>
<sequence length="281" mass="31636">MSSTKYPWDSHQSAVINSVELTGPQLYTTGVTHYRHILQTQRTYPRICTDFVKEYRDRAEAPSDTILDLDTSQSTRSSPLDRSINYTTRPAPAARSEYHSDIYHATTTSSAVCLAIVRIAEKNLPFIDFTSAANHLPNLSPSDPLPSLPVGIFTGDLPSSHLPTSTRISIAFLPEFYSDNRHALGYYVLLSAIADTQKERVTAAVFTPCTIADLEDWDMVLYEKGRQAEGIHHMDVVGVRGGRWVTPDCGQYWGSWSWVWWVLERWEKKIAKTLERIVGGV</sequence>
<dbReference type="VEuPathDB" id="FungiDB:LEMA_P018500.1"/>
<dbReference type="RefSeq" id="XP_003844199.1">
    <property type="nucleotide sequence ID" value="XM_003844151.1"/>
</dbReference>
<feature type="compositionally biased region" description="Polar residues" evidence="1">
    <location>
        <begin position="70"/>
        <end position="86"/>
    </location>
</feature>
<keyword evidence="3" id="KW-1185">Reference proteome</keyword>
<reference evidence="3" key="1">
    <citation type="journal article" date="2011" name="Nat. Commun.">
        <title>Effector diversification within compartments of the Leptosphaeria maculans genome affected by Repeat-Induced Point mutations.</title>
        <authorList>
            <person name="Rouxel T."/>
            <person name="Grandaubert J."/>
            <person name="Hane J.K."/>
            <person name="Hoede C."/>
            <person name="van de Wouw A.P."/>
            <person name="Couloux A."/>
            <person name="Dominguez V."/>
            <person name="Anthouard V."/>
            <person name="Bally P."/>
            <person name="Bourras S."/>
            <person name="Cozijnsen A.J."/>
            <person name="Ciuffetti L.M."/>
            <person name="Degrave A."/>
            <person name="Dilmaghani A."/>
            <person name="Duret L."/>
            <person name="Fudal I."/>
            <person name="Goodwin S.B."/>
            <person name="Gout L."/>
            <person name="Glaser N."/>
            <person name="Linglin J."/>
            <person name="Kema G.H.J."/>
            <person name="Lapalu N."/>
            <person name="Lawrence C.B."/>
            <person name="May K."/>
            <person name="Meyer M."/>
            <person name="Ollivier B."/>
            <person name="Poulain J."/>
            <person name="Schoch C.L."/>
            <person name="Simon A."/>
            <person name="Spatafora J.W."/>
            <person name="Stachowiak A."/>
            <person name="Turgeon B.G."/>
            <person name="Tyler B.M."/>
            <person name="Vincent D."/>
            <person name="Weissenbach J."/>
            <person name="Amselem J."/>
            <person name="Quesneville H."/>
            <person name="Oliver R.P."/>
            <person name="Wincker P."/>
            <person name="Balesdent M.-H."/>
            <person name="Howlett B.J."/>
        </authorList>
    </citation>
    <scope>NUCLEOTIDE SEQUENCE [LARGE SCALE GENOMIC DNA]</scope>
    <source>
        <strain evidence="3">JN3 / isolate v23.1.3 / race Av1-4-5-6-7-8</strain>
    </source>
</reference>
<dbReference type="AlphaFoldDB" id="E5AAM9"/>
<organism evidence="3">
    <name type="scientific">Leptosphaeria maculans (strain JN3 / isolate v23.1.3 / race Av1-4-5-6-7-8)</name>
    <name type="common">Blackleg fungus</name>
    <name type="synonym">Phoma lingam</name>
    <dbReference type="NCBI Taxonomy" id="985895"/>
    <lineage>
        <taxon>Eukaryota</taxon>
        <taxon>Fungi</taxon>
        <taxon>Dikarya</taxon>
        <taxon>Ascomycota</taxon>
        <taxon>Pezizomycotina</taxon>
        <taxon>Dothideomycetes</taxon>
        <taxon>Pleosporomycetidae</taxon>
        <taxon>Pleosporales</taxon>
        <taxon>Pleosporineae</taxon>
        <taxon>Leptosphaeriaceae</taxon>
        <taxon>Plenodomus</taxon>
        <taxon>Plenodomus lingam/Leptosphaeria maculans species complex</taxon>
    </lineage>
</organism>
<proteinExistence type="predicted"/>
<dbReference type="InParanoid" id="E5AAM9"/>
<gene>
    <name evidence="2" type="ORF">LEMA_P018500.1</name>
</gene>
<dbReference type="Proteomes" id="UP000002668">
    <property type="component" value="Genome"/>
</dbReference>